<proteinExistence type="predicted"/>
<accession>A0A9X3XE62</accession>
<feature type="region of interest" description="C-terminal hotdog fold" evidence="1">
    <location>
        <begin position="1019"/>
        <end position="1162"/>
    </location>
</feature>
<dbReference type="SMART" id="SM00827">
    <property type="entry name" value="PKS_AT"/>
    <property type="match status" value="1"/>
</dbReference>
<dbReference type="InterPro" id="IPR020841">
    <property type="entry name" value="PKS_Beta-ketoAc_synthase_dom"/>
</dbReference>
<dbReference type="RefSeq" id="WP_272422975.1">
    <property type="nucleotide sequence ID" value="NZ_JAGTJJ010000058.1"/>
</dbReference>
<reference evidence="4 5" key="1">
    <citation type="submission" date="2021-04" db="EMBL/GenBank/DDBJ databases">
        <title>Genome analysis of Polyangium sp.</title>
        <authorList>
            <person name="Li Y."/>
            <person name="Wang J."/>
        </authorList>
    </citation>
    <scope>NUCLEOTIDE SEQUENCE [LARGE SCALE GENOMIC DNA]</scope>
    <source>
        <strain evidence="4 5">SDU14</strain>
    </source>
</reference>
<evidence type="ECO:0000313" key="5">
    <source>
        <dbReference type="Proteomes" id="UP001151081"/>
    </source>
</evidence>
<dbReference type="SMART" id="SM00825">
    <property type="entry name" value="PKS_KS"/>
    <property type="match status" value="1"/>
</dbReference>
<feature type="region of interest" description="N-terminal hotdog fold" evidence="1">
    <location>
        <begin position="869"/>
        <end position="1004"/>
    </location>
</feature>
<dbReference type="SUPFAM" id="SSF55048">
    <property type="entry name" value="Probable ACP-binding domain of malonyl-CoA ACP transacylase"/>
    <property type="match status" value="1"/>
</dbReference>
<keyword evidence="5" id="KW-1185">Reference proteome</keyword>
<dbReference type="PROSITE" id="PS52019">
    <property type="entry name" value="PKS_MFAS_DH"/>
    <property type="match status" value="1"/>
</dbReference>
<dbReference type="PANTHER" id="PTHR43074:SF1">
    <property type="entry name" value="BETA-KETOACYL SYNTHASE FAMILY PROTEIN-RELATED"/>
    <property type="match status" value="1"/>
</dbReference>
<dbReference type="Gene3D" id="3.40.366.10">
    <property type="entry name" value="Malonyl-Coenzyme A Acyl Carrier Protein, domain 2"/>
    <property type="match status" value="1"/>
</dbReference>
<protein>
    <submittedName>
        <fullName evidence="4">Polyketide synthase dehydratase domain-containing protein</fullName>
    </submittedName>
</protein>
<dbReference type="SUPFAM" id="SSF52151">
    <property type="entry name" value="FabD/lysophospholipase-like"/>
    <property type="match status" value="1"/>
</dbReference>
<gene>
    <name evidence="4" type="ORF">KEG57_45340</name>
</gene>
<dbReference type="InterPro" id="IPR016035">
    <property type="entry name" value="Acyl_Trfase/lysoPLipase"/>
</dbReference>
<dbReference type="InterPro" id="IPR014043">
    <property type="entry name" value="Acyl_transferase_dom"/>
</dbReference>
<dbReference type="EMBL" id="JAGTJJ010000058">
    <property type="protein sequence ID" value="MDC3987775.1"/>
    <property type="molecule type" value="Genomic_DNA"/>
</dbReference>
<name>A0A9X3XE62_9BACT</name>
<organism evidence="4 5">
    <name type="scientific">Polyangium jinanense</name>
    <dbReference type="NCBI Taxonomy" id="2829994"/>
    <lineage>
        <taxon>Bacteria</taxon>
        <taxon>Pseudomonadati</taxon>
        <taxon>Myxococcota</taxon>
        <taxon>Polyangia</taxon>
        <taxon>Polyangiales</taxon>
        <taxon>Polyangiaceae</taxon>
        <taxon>Polyangium</taxon>
    </lineage>
</organism>
<evidence type="ECO:0000256" key="1">
    <source>
        <dbReference type="PROSITE-ProRule" id="PRU01363"/>
    </source>
</evidence>
<evidence type="ECO:0000259" key="3">
    <source>
        <dbReference type="PROSITE" id="PS52019"/>
    </source>
</evidence>
<dbReference type="Gene3D" id="3.40.47.10">
    <property type="match status" value="1"/>
</dbReference>
<dbReference type="InterPro" id="IPR042104">
    <property type="entry name" value="PKS_dehydratase_sf"/>
</dbReference>
<feature type="active site" description="Proton acceptor; for dehydratase activity" evidence="1">
    <location>
        <position position="900"/>
    </location>
</feature>
<dbReference type="Gene3D" id="3.10.129.110">
    <property type="entry name" value="Polyketide synthase dehydratase"/>
    <property type="match status" value="1"/>
</dbReference>
<dbReference type="InterPro" id="IPR001227">
    <property type="entry name" value="Ac_transferase_dom_sf"/>
</dbReference>
<sequence>MGVLFAIVGIELRVPEASSPEALWGAFEGNRAAGTLSAGEEDDGESRRAWLVDRPAGRLGLFVAGAQQIADDALLTQMDVSPTFLERLPAGHVVEALALLRAMDALHTGRCDLAAVVSIAEGRSAARAGLLLGRYEEMLAQGKPVYALLRGGSSLPGSAPRDCVELLERVCAAEGIEPQSVGLVDLLVEDAPLGPILAALGDALRRSDETAPGCTLGPLSPARADLPALGGVAVVALALHQHLFPPLRRKELDALAAPFVAAPSVRPWIAGNAPRRAGFFALGEEGAGFLLLEQVPRRYDEVPPRLSVPWPAELLLISADDRASLLARLRAVRSALELMPDAPLGEIVAWNGTGGQGRHRVAFVARDRATFEAQLGRLLARLESSRASSFNAPDGIFYADSASPDRRLGMMFPGQGAPYPGMLSDLLCHLPRMRVWIEGLEDLYARAGLYRPSNFFSAPTLGVTEARRKALEESLVDLERGAMYCLVASLSLHEMLTAAGVRADMMLGYSNGENASLVASKTLRAPGPGGVISFVEYIQRTLQTLFAAGNVPGTSIAVNRASPALVQSVLDASGGELHLALDNCPEQVVLFGSASAIAAASTRLRQEGAVCVELPFMPGYHTPLYGKHADLARAGFEGNEHHFGPSELPLYSCSTAAPFPAESRAICDLTASQWRKPVRFRETIERLYAEGVRDFVEVGPGSMLTGFVRNTLRGKEHLAAASNLPAQPGLEQLLKLLGQLYVKGQDIDVSSLRPRAPAPAPRAPEPTRTAPRREPRVQKQPPPAPSPLPASPPAPAAPAYVPEASLHMASQLMQAHGALARDFLDHQQRTLEIFLAAMRAGAGPLAHAAAMPEVQPAEPAPVVEAPGAFPLLGTMILRDERSLVSRRTLSIETDPFLVHHAFGGRLGKHGAEPVGLPVVPLVFSMEIVAEAARALLGHDATGLVLTEVRGSRWLALDRGQLEVEIRAERDEAGVRVRIFDRTIGTIQGGMLAFEGRAQKGSAEPLTPALPSPRERPRVDIDAFNKWLFLGPLMVTTRRALGIDAEHVEVELEAPSGEGLFRDVREPSLELPAVLLDAIGHITAYFLLHHRERSTFGIFPFGEDRCAFTGRMPEPGSRVRLRARIRVAGNITTTDAELIDESGEVFVRVDGLRHRLFPFPDQYFVCCVSRRDRRTNLSDIEPSSTAAAPCRRIEAMDEDLREAGQGIWVRALSHYALTEAEREAFYALPPSLEARLGWVLCRVVAKETLLDWAEPRVGPLELSAIETHETATGFSFSGAALRGLPEVPAVQIQGDGRAFVAALAAPAPTHESHVSTSSLASRSA</sequence>
<dbReference type="Proteomes" id="UP001151081">
    <property type="component" value="Unassembled WGS sequence"/>
</dbReference>
<dbReference type="Pfam" id="PF00698">
    <property type="entry name" value="Acyl_transf_1"/>
    <property type="match status" value="1"/>
</dbReference>
<dbReference type="InterPro" id="IPR016036">
    <property type="entry name" value="Malonyl_transacylase_ACP-bd"/>
</dbReference>
<dbReference type="InterPro" id="IPR016039">
    <property type="entry name" value="Thiolase-like"/>
</dbReference>
<dbReference type="PANTHER" id="PTHR43074">
    <property type="entry name" value="OMEGA-3 POLYUNSATURATED FATTY ACID SYNTHASE PFAB-RELATED"/>
    <property type="match status" value="1"/>
</dbReference>
<feature type="domain" description="PKS/mFAS DH" evidence="3">
    <location>
        <begin position="869"/>
        <end position="1162"/>
    </location>
</feature>
<evidence type="ECO:0000256" key="2">
    <source>
        <dbReference type="SAM" id="MobiDB-lite"/>
    </source>
</evidence>
<dbReference type="GO" id="GO:0016746">
    <property type="term" value="F:acyltransferase activity"/>
    <property type="evidence" value="ECO:0007669"/>
    <property type="project" value="InterPro"/>
</dbReference>
<feature type="active site" description="Proton donor; for dehydratase activity" evidence="1">
    <location>
        <position position="1076"/>
    </location>
</feature>
<evidence type="ECO:0000313" key="4">
    <source>
        <dbReference type="EMBL" id="MDC3987775.1"/>
    </source>
</evidence>
<comment type="caution">
    <text evidence="4">The sequence shown here is derived from an EMBL/GenBank/DDBJ whole genome shotgun (WGS) entry which is preliminary data.</text>
</comment>
<dbReference type="InterPro" id="IPR049900">
    <property type="entry name" value="PKS_mFAS_DH"/>
</dbReference>
<feature type="region of interest" description="Disordered" evidence="2">
    <location>
        <begin position="751"/>
        <end position="798"/>
    </location>
</feature>
<dbReference type="InterPro" id="IPR052568">
    <property type="entry name" value="PKS-FAS_Synthase"/>
</dbReference>
<feature type="compositionally biased region" description="Pro residues" evidence="2">
    <location>
        <begin position="780"/>
        <end position="796"/>
    </location>
</feature>